<protein>
    <submittedName>
        <fullName evidence="2">Uncharacterized protein</fullName>
    </submittedName>
</protein>
<accession>A0AAV7VWM6</accession>
<evidence type="ECO:0000313" key="2">
    <source>
        <dbReference type="EMBL" id="KAJ1204743.1"/>
    </source>
</evidence>
<comment type="caution">
    <text evidence="2">The sequence shown here is derived from an EMBL/GenBank/DDBJ whole genome shotgun (WGS) entry which is preliminary data.</text>
</comment>
<gene>
    <name evidence="2" type="ORF">NDU88_000181</name>
</gene>
<dbReference type="EMBL" id="JANPWB010000002">
    <property type="protein sequence ID" value="KAJ1204743.1"/>
    <property type="molecule type" value="Genomic_DNA"/>
</dbReference>
<feature type="region of interest" description="Disordered" evidence="1">
    <location>
        <begin position="1"/>
        <end position="21"/>
    </location>
</feature>
<evidence type="ECO:0000256" key="1">
    <source>
        <dbReference type="SAM" id="MobiDB-lite"/>
    </source>
</evidence>
<organism evidence="2 3">
    <name type="scientific">Pleurodeles waltl</name>
    <name type="common">Iberian ribbed newt</name>
    <dbReference type="NCBI Taxonomy" id="8319"/>
    <lineage>
        <taxon>Eukaryota</taxon>
        <taxon>Metazoa</taxon>
        <taxon>Chordata</taxon>
        <taxon>Craniata</taxon>
        <taxon>Vertebrata</taxon>
        <taxon>Euteleostomi</taxon>
        <taxon>Amphibia</taxon>
        <taxon>Batrachia</taxon>
        <taxon>Caudata</taxon>
        <taxon>Salamandroidea</taxon>
        <taxon>Salamandridae</taxon>
        <taxon>Pleurodelinae</taxon>
        <taxon>Pleurodeles</taxon>
    </lineage>
</organism>
<sequence>MAGTGSLRSGTGAGRSQDAAAQDSEKFDAVLAAFEHIGDSLERAHTSLEAKVDKVASELVLLHADHCNLADKTDMIEAPEDTTYV</sequence>
<proteinExistence type="predicted"/>
<dbReference type="Proteomes" id="UP001066276">
    <property type="component" value="Chromosome 1_2"/>
</dbReference>
<keyword evidence="3" id="KW-1185">Reference proteome</keyword>
<reference evidence="2" key="1">
    <citation type="journal article" date="2022" name="bioRxiv">
        <title>Sequencing and chromosome-scale assembly of the giantPleurodeles waltlgenome.</title>
        <authorList>
            <person name="Brown T."/>
            <person name="Elewa A."/>
            <person name="Iarovenko S."/>
            <person name="Subramanian E."/>
            <person name="Araus A.J."/>
            <person name="Petzold A."/>
            <person name="Susuki M."/>
            <person name="Suzuki K.-i.T."/>
            <person name="Hayashi T."/>
            <person name="Toyoda A."/>
            <person name="Oliveira C."/>
            <person name="Osipova E."/>
            <person name="Leigh N.D."/>
            <person name="Simon A."/>
            <person name="Yun M.H."/>
        </authorList>
    </citation>
    <scope>NUCLEOTIDE SEQUENCE</scope>
    <source>
        <strain evidence="2">20211129_DDA</strain>
        <tissue evidence="2">Liver</tissue>
    </source>
</reference>
<dbReference type="AlphaFoldDB" id="A0AAV7VWM6"/>
<name>A0AAV7VWM6_PLEWA</name>
<evidence type="ECO:0000313" key="3">
    <source>
        <dbReference type="Proteomes" id="UP001066276"/>
    </source>
</evidence>